<dbReference type="Proteomes" id="UP000728032">
    <property type="component" value="Unassembled WGS sequence"/>
</dbReference>
<sequence>MMASIEKQLQNLRQRLNLENESTPPFGHNANGSATHSPQTNSAANHIPSRRPPPPPPPQHQTSDPSLSTLPTRTPPTPPTPAYRAPPGWTPAPVQQFPRRQYSLSATQRQSNQNLQLNLSHVTTAPGAAPNSSQSLNAQCLSPRPRPRNLLIGGGLSPGRPGSPSRNVKPIPLNLSQNLQQNPNEENK</sequence>
<reference evidence="2" key="1">
    <citation type="submission" date="2020-11" db="EMBL/GenBank/DDBJ databases">
        <authorList>
            <person name="Tran Van P."/>
        </authorList>
    </citation>
    <scope>NUCLEOTIDE SEQUENCE</scope>
</reference>
<dbReference type="EMBL" id="CAJPVJ010026800">
    <property type="protein sequence ID" value="CAG2179350.1"/>
    <property type="molecule type" value="Genomic_DNA"/>
</dbReference>
<accession>A0A7R9QXL2</accession>
<evidence type="ECO:0000256" key="1">
    <source>
        <dbReference type="SAM" id="MobiDB-lite"/>
    </source>
</evidence>
<feature type="region of interest" description="Disordered" evidence="1">
    <location>
        <begin position="1"/>
        <end position="188"/>
    </location>
</feature>
<feature type="compositionally biased region" description="Low complexity" evidence="1">
    <location>
        <begin position="8"/>
        <end position="21"/>
    </location>
</feature>
<feature type="compositionally biased region" description="Polar residues" evidence="1">
    <location>
        <begin position="130"/>
        <end position="140"/>
    </location>
</feature>
<evidence type="ECO:0000313" key="3">
    <source>
        <dbReference type="Proteomes" id="UP000728032"/>
    </source>
</evidence>
<protein>
    <submittedName>
        <fullName evidence="2">Uncharacterized protein</fullName>
    </submittedName>
</protein>
<evidence type="ECO:0000313" key="2">
    <source>
        <dbReference type="EMBL" id="CAD7662214.1"/>
    </source>
</evidence>
<feature type="compositionally biased region" description="Pro residues" evidence="1">
    <location>
        <begin position="50"/>
        <end position="59"/>
    </location>
</feature>
<feature type="compositionally biased region" description="Polar residues" evidence="1">
    <location>
        <begin position="30"/>
        <end position="44"/>
    </location>
</feature>
<feature type="compositionally biased region" description="Low complexity" evidence="1">
    <location>
        <begin position="158"/>
        <end position="188"/>
    </location>
</feature>
<name>A0A7R9QXL2_9ACAR</name>
<dbReference type="EMBL" id="OC941625">
    <property type="protein sequence ID" value="CAD7662214.1"/>
    <property type="molecule type" value="Genomic_DNA"/>
</dbReference>
<feature type="non-terminal residue" evidence="2">
    <location>
        <position position="1"/>
    </location>
</feature>
<dbReference type="AlphaFoldDB" id="A0A7R9QXL2"/>
<organism evidence="2">
    <name type="scientific">Oppiella nova</name>
    <dbReference type="NCBI Taxonomy" id="334625"/>
    <lineage>
        <taxon>Eukaryota</taxon>
        <taxon>Metazoa</taxon>
        <taxon>Ecdysozoa</taxon>
        <taxon>Arthropoda</taxon>
        <taxon>Chelicerata</taxon>
        <taxon>Arachnida</taxon>
        <taxon>Acari</taxon>
        <taxon>Acariformes</taxon>
        <taxon>Sarcoptiformes</taxon>
        <taxon>Oribatida</taxon>
        <taxon>Brachypylina</taxon>
        <taxon>Oppioidea</taxon>
        <taxon>Oppiidae</taxon>
        <taxon>Oppiella</taxon>
    </lineage>
</organism>
<gene>
    <name evidence="2" type="ORF">ONB1V03_LOCUS18774</name>
</gene>
<keyword evidence="3" id="KW-1185">Reference proteome</keyword>
<proteinExistence type="predicted"/>
<feature type="compositionally biased region" description="Low complexity" evidence="1">
    <location>
        <begin position="110"/>
        <end position="120"/>
    </location>
</feature>